<dbReference type="Gene3D" id="2.40.420.20">
    <property type="match status" value="1"/>
</dbReference>
<feature type="domain" description="CzcB-like barrel-sandwich hybrid" evidence="4">
    <location>
        <begin position="84"/>
        <end position="214"/>
    </location>
</feature>
<keyword evidence="2" id="KW-0813">Transport</keyword>
<organism evidence="6 7">
    <name type="scientific">Rugamonas rivuli</name>
    <dbReference type="NCBI Taxonomy" id="2743358"/>
    <lineage>
        <taxon>Bacteria</taxon>
        <taxon>Pseudomonadati</taxon>
        <taxon>Pseudomonadota</taxon>
        <taxon>Betaproteobacteria</taxon>
        <taxon>Burkholderiales</taxon>
        <taxon>Oxalobacteraceae</taxon>
        <taxon>Telluria group</taxon>
        <taxon>Rugamonas</taxon>
    </lineage>
</organism>
<evidence type="ECO:0000313" key="6">
    <source>
        <dbReference type="EMBL" id="MQA19713.1"/>
    </source>
</evidence>
<dbReference type="EMBL" id="WHUF01000002">
    <property type="protein sequence ID" value="MQA19713.1"/>
    <property type="molecule type" value="Genomic_DNA"/>
</dbReference>
<gene>
    <name evidence="6" type="ORF">GEV01_09365</name>
</gene>
<dbReference type="PANTHER" id="PTHR30097">
    <property type="entry name" value="CATION EFFLUX SYSTEM PROTEIN CUSB"/>
    <property type="match status" value="1"/>
</dbReference>
<sequence length="374" mass="39097">MMNIDPRLQQPLLLSLLCAALSGCGHPSETGTAPASAVVRKGAALSVPAASPLRQSLQLATVEEHDVARAIPVPAVVEADPAHLVRVVPPVSGRIGQLLKHLGDTVKAGDALFTMDSADVAAAYSDSGKAQASLTLARHNLERQKELRAADISARKDLEQAESDYAQALSESERSKSRLAQLGAGSGAGGGRLYTLRSPLSGHVIELNGGQGGFWNDTNAPVMVVADLSTVWLSASVQEKDLAAVFAGQTADIELNAYPGEHIAGKVGYVSEVLDPDTRTVKVRVAVDNRNGRLKPGMFARVTFSAAPHRGVVVPASALVQNGTQTQVYVETAAWTFEARTVTTGIHSGDQVEIASGLKAGARIVAKEGVLLND</sequence>
<dbReference type="InterPro" id="IPR058792">
    <property type="entry name" value="Beta-barrel_RND_2"/>
</dbReference>
<dbReference type="PROSITE" id="PS51257">
    <property type="entry name" value="PROKAR_LIPOPROTEIN"/>
    <property type="match status" value="1"/>
</dbReference>
<feature type="domain" description="CzcB-like C-terminal circularly permuted SH3-like" evidence="5">
    <location>
        <begin position="312"/>
        <end position="368"/>
    </location>
</feature>
<dbReference type="FunFam" id="2.40.30.170:FF:000010">
    <property type="entry name" value="Efflux RND transporter periplasmic adaptor subunit"/>
    <property type="match status" value="1"/>
</dbReference>
<evidence type="ECO:0000259" key="5">
    <source>
        <dbReference type="Pfam" id="PF25975"/>
    </source>
</evidence>
<evidence type="ECO:0000256" key="2">
    <source>
        <dbReference type="ARBA" id="ARBA00022448"/>
    </source>
</evidence>
<dbReference type="Pfam" id="PF25954">
    <property type="entry name" value="Beta-barrel_RND_2"/>
    <property type="match status" value="1"/>
</dbReference>
<dbReference type="GO" id="GO:0022857">
    <property type="term" value="F:transmembrane transporter activity"/>
    <property type="evidence" value="ECO:0007669"/>
    <property type="project" value="InterPro"/>
</dbReference>
<dbReference type="Proteomes" id="UP000444318">
    <property type="component" value="Unassembled WGS sequence"/>
</dbReference>
<dbReference type="Pfam" id="PF25973">
    <property type="entry name" value="BSH_CzcB"/>
    <property type="match status" value="1"/>
</dbReference>
<comment type="similarity">
    <text evidence="1">Belongs to the membrane fusion protein (MFP) (TC 8.A.1) family.</text>
</comment>
<dbReference type="AlphaFoldDB" id="A0A843SC00"/>
<dbReference type="InterPro" id="IPR058649">
    <property type="entry name" value="CzcB_C"/>
</dbReference>
<evidence type="ECO:0000313" key="7">
    <source>
        <dbReference type="Proteomes" id="UP000444318"/>
    </source>
</evidence>
<dbReference type="RefSeq" id="WP_152803617.1">
    <property type="nucleotide sequence ID" value="NZ_WHUF01000002.1"/>
</dbReference>
<dbReference type="Gene3D" id="2.40.50.100">
    <property type="match status" value="1"/>
</dbReference>
<evidence type="ECO:0000256" key="1">
    <source>
        <dbReference type="ARBA" id="ARBA00009477"/>
    </source>
</evidence>
<protein>
    <submittedName>
        <fullName evidence="6">Efflux RND transporter periplasmic adaptor subunit</fullName>
    </submittedName>
</protein>
<reference evidence="6 7" key="1">
    <citation type="submission" date="2019-10" db="EMBL/GenBank/DDBJ databases">
        <title>Two novel species isolated from a subtropical stream in China.</title>
        <authorList>
            <person name="Lu H."/>
        </authorList>
    </citation>
    <scope>NUCLEOTIDE SEQUENCE [LARGE SCALE GENOMIC DNA]</scope>
    <source>
        <strain evidence="6 7">FT103W</strain>
    </source>
</reference>
<dbReference type="NCBIfam" id="TIGR01730">
    <property type="entry name" value="RND_mfp"/>
    <property type="match status" value="1"/>
</dbReference>
<accession>A0A843SC00</accession>
<dbReference type="GO" id="GO:0016020">
    <property type="term" value="C:membrane"/>
    <property type="evidence" value="ECO:0007669"/>
    <property type="project" value="InterPro"/>
</dbReference>
<proteinExistence type="inferred from homology"/>
<dbReference type="InterPro" id="IPR058647">
    <property type="entry name" value="BSH_CzcB-like"/>
</dbReference>
<dbReference type="Gene3D" id="1.10.287.470">
    <property type="entry name" value="Helix hairpin bin"/>
    <property type="match status" value="1"/>
</dbReference>
<evidence type="ECO:0000259" key="4">
    <source>
        <dbReference type="Pfam" id="PF25973"/>
    </source>
</evidence>
<dbReference type="InterPro" id="IPR006143">
    <property type="entry name" value="RND_pump_MFP"/>
</dbReference>
<feature type="domain" description="CusB-like beta-barrel" evidence="3">
    <location>
        <begin position="230"/>
        <end position="307"/>
    </location>
</feature>
<dbReference type="Gene3D" id="2.40.30.170">
    <property type="match status" value="1"/>
</dbReference>
<dbReference type="SUPFAM" id="SSF111369">
    <property type="entry name" value="HlyD-like secretion proteins"/>
    <property type="match status" value="1"/>
</dbReference>
<name>A0A843SC00_9BURK</name>
<keyword evidence="7" id="KW-1185">Reference proteome</keyword>
<comment type="caution">
    <text evidence="6">The sequence shown here is derived from an EMBL/GenBank/DDBJ whole genome shotgun (WGS) entry which is preliminary data.</text>
</comment>
<dbReference type="InterPro" id="IPR051909">
    <property type="entry name" value="MFP_Cation_Efflux"/>
</dbReference>
<dbReference type="Pfam" id="PF25975">
    <property type="entry name" value="CzcB_C"/>
    <property type="match status" value="1"/>
</dbReference>
<evidence type="ECO:0000259" key="3">
    <source>
        <dbReference type="Pfam" id="PF25954"/>
    </source>
</evidence>